<organism evidence="1 2">
    <name type="scientific">Tulasnella calospora MUT 4182</name>
    <dbReference type="NCBI Taxonomy" id="1051891"/>
    <lineage>
        <taxon>Eukaryota</taxon>
        <taxon>Fungi</taxon>
        <taxon>Dikarya</taxon>
        <taxon>Basidiomycota</taxon>
        <taxon>Agaricomycotina</taxon>
        <taxon>Agaricomycetes</taxon>
        <taxon>Cantharellales</taxon>
        <taxon>Tulasnellaceae</taxon>
        <taxon>Tulasnella</taxon>
    </lineage>
</organism>
<accession>A0A0C3QNC7</accession>
<name>A0A0C3QNC7_9AGAM</name>
<proteinExistence type="predicted"/>
<reference evidence="2" key="2">
    <citation type="submission" date="2015-01" db="EMBL/GenBank/DDBJ databases">
        <title>Evolutionary Origins and Diversification of the Mycorrhizal Mutualists.</title>
        <authorList>
            <consortium name="DOE Joint Genome Institute"/>
            <consortium name="Mycorrhizal Genomics Consortium"/>
            <person name="Kohler A."/>
            <person name="Kuo A."/>
            <person name="Nagy L.G."/>
            <person name="Floudas D."/>
            <person name="Copeland A."/>
            <person name="Barry K.W."/>
            <person name="Cichocki N."/>
            <person name="Veneault-Fourrey C."/>
            <person name="LaButti K."/>
            <person name="Lindquist E.A."/>
            <person name="Lipzen A."/>
            <person name="Lundell T."/>
            <person name="Morin E."/>
            <person name="Murat C."/>
            <person name="Riley R."/>
            <person name="Ohm R."/>
            <person name="Sun H."/>
            <person name="Tunlid A."/>
            <person name="Henrissat B."/>
            <person name="Grigoriev I.V."/>
            <person name="Hibbett D.S."/>
            <person name="Martin F."/>
        </authorList>
    </citation>
    <scope>NUCLEOTIDE SEQUENCE [LARGE SCALE GENOMIC DNA]</scope>
    <source>
        <strain evidence="2">MUT 4182</strain>
    </source>
</reference>
<dbReference type="EMBL" id="KN822981">
    <property type="protein sequence ID" value="KIO29541.1"/>
    <property type="molecule type" value="Genomic_DNA"/>
</dbReference>
<gene>
    <name evidence="1" type="ORF">M407DRAFT_166924</name>
</gene>
<protein>
    <submittedName>
        <fullName evidence="1">Uncharacterized protein</fullName>
    </submittedName>
</protein>
<keyword evidence="2" id="KW-1185">Reference proteome</keyword>
<evidence type="ECO:0000313" key="1">
    <source>
        <dbReference type="EMBL" id="KIO29541.1"/>
    </source>
</evidence>
<dbReference type="AlphaFoldDB" id="A0A0C3QNC7"/>
<reference evidence="1 2" key="1">
    <citation type="submission" date="2014-04" db="EMBL/GenBank/DDBJ databases">
        <authorList>
            <consortium name="DOE Joint Genome Institute"/>
            <person name="Kuo A."/>
            <person name="Girlanda M."/>
            <person name="Perotto S."/>
            <person name="Kohler A."/>
            <person name="Nagy L.G."/>
            <person name="Floudas D."/>
            <person name="Copeland A."/>
            <person name="Barry K.W."/>
            <person name="Cichocki N."/>
            <person name="Veneault-Fourrey C."/>
            <person name="LaButti K."/>
            <person name="Lindquist E.A."/>
            <person name="Lipzen A."/>
            <person name="Lundell T."/>
            <person name="Morin E."/>
            <person name="Murat C."/>
            <person name="Sun H."/>
            <person name="Tunlid A."/>
            <person name="Henrissat B."/>
            <person name="Grigoriev I.V."/>
            <person name="Hibbett D.S."/>
            <person name="Martin F."/>
            <person name="Nordberg H.P."/>
            <person name="Cantor M.N."/>
            <person name="Hua S.X."/>
        </authorList>
    </citation>
    <scope>NUCLEOTIDE SEQUENCE [LARGE SCALE GENOMIC DNA]</scope>
    <source>
        <strain evidence="1 2">MUT 4182</strain>
    </source>
</reference>
<evidence type="ECO:0000313" key="2">
    <source>
        <dbReference type="Proteomes" id="UP000054248"/>
    </source>
</evidence>
<dbReference type="Proteomes" id="UP000054248">
    <property type="component" value="Unassembled WGS sequence"/>
</dbReference>
<sequence>MCLGNVAGSLEHLTFPVLYTLQLPATNNCFWRTISTTTSCSNLPTGSSALSNKTIHDTAIPNSCGDDPPSKLEKLTDWINYGYGAPISLRFNSLSQTRHSLANPTPPRLHLSLSNENEFPRETHLVHPPAAGGNSQNI</sequence>
<dbReference type="HOGENOM" id="CLU_1856764_0_0_1"/>